<dbReference type="Proteomes" id="UP000198988">
    <property type="component" value="Unassembled WGS sequence"/>
</dbReference>
<dbReference type="EMBL" id="CDSC02000326">
    <property type="protein sequence ID" value="SEH92620.1"/>
    <property type="molecule type" value="Genomic_DNA"/>
</dbReference>
<feature type="domain" description="NAD(P)-binding" evidence="1">
    <location>
        <begin position="3"/>
        <end position="123"/>
    </location>
</feature>
<evidence type="ECO:0000313" key="2">
    <source>
        <dbReference type="EMBL" id="SEH92620.1"/>
    </source>
</evidence>
<evidence type="ECO:0000259" key="1">
    <source>
        <dbReference type="Pfam" id="PF16363"/>
    </source>
</evidence>
<accession>A0A1H6LV20</accession>
<reference evidence="3" key="1">
    <citation type="submission" date="2016-06" db="EMBL/GenBank/DDBJ databases">
        <authorList>
            <person name="Petersen J."/>
            <person name="Sayavedra L."/>
        </authorList>
    </citation>
    <scope>NUCLEOTIDE SEQUENCE [LARGE SCALE GENOMIC DNA]</scope>
    <source>
        <strain evidence="3">BazSymA</strain>
    </source>
</reference>
<dbReference type="InterPro" id="IPR016040">
    <property type="entry name" value="NAD(P)-bd_dom"/>
</dbReference>
<sequence>MIKKAFRFHHISTDEVYGDLDGTDDLFTESTPYAPSSPYSASKASSDHLVRAWFRTYDLPIVITNCSNNYGAYQFPEKLIPVVILNALANKPLPIYGKGNQIRDWLFVDGHAKALVLVAEKANWGTLITLVVIMKNKTLKLCKKFVRF</sequence>
<dbReference type="AlphaFoldDB" id="A0A1H6LV20"/>
<organism evidence="2 3">
    <name type="scientific">Bathymodiolus azoricus thioautotrophic gill symbiont</name>
    <dbReference type="NCBI Taxonomy" id="235205"/>
    <lineage>
        <taxon>Bacteria</taxon>
        <taxon>Pseudomonadati</taxon>
        <taxon>Pseudomonadota</taxon>
        <taxon>Gammaproteobacteria</taxon>
        <taxon>sulfur-oxidizing symbionts</taxon>
    </lineage>
</organism>
<proteinExistence type="predicted"/>
<dbReference type="PANTHER" id="PTHR43000">
    <property type="entry name" value="DTDP-D-GLUCOSE 4,6-DEHYDRATASE-RELATED"/>
    <property type="match status" value="1"/>
</dbReference>
<name>A0A1H6LV20_9GAMM</name>
<evidence type="ECO:0000313" key="3">
    <source>
        <dbReference type="Proteomes" id="UP000198988"/>
    </source>
</evidence>
<dbReference type="SUPFAM" id="SSF51735">
    <property type="entry name" value="NAD(P)-binding Rossmann-fold domains"/>
    <property type="match status" value="1"/>
</dbReference>
<dbReference type="Gene3D" id="3.90.25.10">
    <property type="entry name" value="UDP-galactose 4-epimerase, domain 1"/>
    <property type="match status" value="1"/>
</dbReference>
<protein>
    <submittedName>
        <fullName evidence="2">dTDP-glucose 4,6-dehydratase</fullName>
    </submittedName>
</protein>
<dbReference type="Gene3D" id="3.40.50.720">
    <property type="entry name" value="NAD(P)-binding Rossmann-like Domain"/>
    <property type="match status" value="1"/>
</dbReference>
<dbReference type="Pfam" id="PF16363">
    <property type="entry name" value="GDP_Man_Dehyd"/>
    <property type="match status" value="1"/>
</dbReference>
<gene>
    <name evidence="2" type="ORF">BAZSYMA_ACONTIG00157_14</name>
</gene>
<dbReference type="InterPro" id="IPR036291">
    <property type="entry name" value="NAD(P)-bd_dom_sf"/>
</dbReference>